<gene>
    <name evidence="1" type="ORF">B0A52_09022</name>
</gene>
<reference evidence="1 2" key="1">
    <citation type="submission" date="2017-03" db="EMBL/GenBank/DDBJ databases">
        <title>Genomes of endolithic fungi from Antarctica.</title>
        <authorList>
            <person name="Coleine C."/>
            <person name="Masonjones S."/>
            <person name="Stajich J.E."/>
        </authorList>
    </citation>
    <scope>NUCLEOTIDE SEQUENCE [LARGE SCALE GENOMIC DNA]</scope>
    <source>
        <strain evidence="1 2">CCFEE 6314</strain>
    </source>
</reference>
<name>A0A438MTB1_EXOME</name>
<proteinExistence type="predicted"/>
<dbReference type="AlphaFoldDB" id="A0A438MTB1"/>
<dbReference type="EMBL" id="NAJM01000054">
    <property type="protein sequence ID" value="RVX66898.1"/>
    <property type="molecule type" value="Genomic_DNA"/>
</dbReference>
<evidence type="ECO:0000313" key="1">
    <source>
        <dbReference type="EMBL" id="RVX66898.1"/>
    </source>
</evidence>
<comment type="caution">
    <text evidence="1">The sequence shown here is derived from an EMBL/GenBank/DDBJ whole genome shotgun (WGS) entry which is preliminary data.</text>
</comment>
<protein>
    <submittedName>
        <fullName evidence="1">Uncharacterized protein</fullName>
    </submittedName>
</protein>
<sequence length="263" mass="28758">MITCFSQEAGYGISYQVDGVVSVGNEHFSGPFDEYMGLEVTNQMSGLLRRSHHRQIKIESLSGPTRKYLVDFEDKNVVTINRVDEESQSHVRLGTVTMTKQGLDISYQDTSMKSPNLSFTDIHESQKLDVTTAKDVSGKRFYWQPVTGPTTGSQQCSSGQVACPSTAIKDTLSSIRLVEADSSDICAQYTQTKPNPSISKAARRHGERLEVKEKALAADGCLDVSFVGLLGLVESYNRIIGASANGKSSDWENVIGALLCMVM</sequence>
<accession>A0A438MTB1</accession>
<evidence type="ECO:0000313" key="2">
    <source>
        <dbReference type="Proteomes" id="UP000288859"/>
    </source>
</evidence>
<organism evidence="1 2">
    <name type="scientific">Exophiala mesophila</name>
    <name type="common">Black yeast-like fungus</name>
    <dbReference type="NCBI Taxonomy" id="212818"/>
    <lineage>
        <taxon>Eukaryota</taxon>
        <taxon>Fungi</taxon>
        <taxon>Dikarya</taxon>
        <taxon>Ascomycota</taxon>
        <taxon>Pezizomycotina</taxon>
        <taxon>Eurotiomycetes</taxon>
        <taxon>Chaetothyriomycetidae</taxon>
        <taxon>Chaetothyriales</taxon>
        <taxon>Herpotrichiellaceae</taxon>
        <taxon>Exophiala</taxon>
    </lineage>
</organism>
<dbReference type="Proteomes" id="UP000288859">
    <property type="component" value="Unassembled WGS sequence"/>
</dbReference>